<reference evidence="1 2" key="1">
    <citation type="submission" date="2019-09" db="EMBL/GenBank/DDBJ databases">
        <authorList>
            <person name="Chen X.-Y."/>
        </authorList>
    </citation>
    <scope>NUCLEOTIDE SEQUENCE [LARGE SCALE GENOMIC DNA]</scope>
    <source>
        <strain evidence="1 2">NY5</strain>
    </source>
</reference>
<dbReference type="EMBL" id="VTUX01000003">
    <property type="protein sequence ID" value="KAA1192562.1"/>
    <property type="molecule type" value="Genomic_DNA"/>
</dbReference>
<name>A0A5B0WZS7_9GAMM</name>
<proteinExistence type="predicted"/>
<organism evidence="1 2">
    <name type="scientific">Pseudohalioglobus sediminis</name>
    <dbReference type="NCBI Taxonomy" id="2606449"/>
    <lineage>
        <taxon>Bacteria</taxon>
        <taxon>Pseudomonadati</taxon>
        <taxon>Pseudomonadota</taxon>
        <taxon>Gammaproteobacteria</taxon>
        <taxon>Cellvibrionales</taxon>
        <taxon>Halieaceae</taxon>
        <taxon>Pseudohalioglobus</taxon>
    </lineage>
</organism>
<evidence type="ECO:0000313" key="2">
    <source>
        <dbReference type="Proteomes" id="UP000323708"/>
    </source>
</evidence>
<comment type="caution">
    <text evidence="1">The sequence shown here is derived from an EMBL/GenBank/DDBJ whole genome shotgun (WGS) entry which is preliminary data.</text>
</comment>
<protein>
    <submittedName>
        <fullName evidence="1">Uncharacterized protein</fullName>
    </submittedName>
</protein>
<dbReference type="Proteomes" id="UP000323708">
    <property type="component" value="Unassembled WGS sequence"/>
</dbReference>
<accession>A0A5B0WZS7</accession>
<dbReference type="AlphaFoldDB" id="A0A5B0WZS7"/>
<gene>
    <name evidence="1" type="ORF">F0M18_07785</name>
</gene>
<sequence length="66" mass="7579">MELIDHTPESVDIHLDRHELDTLLVLVEEGRLSLNRQEPTSQALDELLRTALAMMNHSNKQDATHH</sequence>
<dbReference type="RefSeq" id="WP_149610845.1">
    <property type="nucleotide sequence ID" value="NZ_VTUX01000003.1"/>
</dbReference>
<evidence type="ECO:0000313" key="1">
    <source>
        <dbReference type="EMBL" id="KAA1192562.1"/>
    </source>
</evidence>
<keyword evidence="2" id="KW-1185">Reference proteome</keyword>